<dbReference type="PROSITE" id="PS50309">
    <property type="entry name" value="DC"/>
    <property type="match status" value="2"/>
</dbReference>
<dbReference type="InterPro" id="IPR003533">
    <property type="entry name" value="Doublecortin_dom"/>
</dbReference>
<feature type="region of interest" description="Disordered" evidence="6">
    <location>
        <begin position="1606"/>
        <end position="1672"/>
    </location>
</feature>
<feature type="compositionally biased region" description="Polar residues" evidence="6">
    <location>
        <begin position="1859"/>
        <end position="1875"/>
    </location>
</feature>
<comment type="subcellular location">
    <subcellularLocation>
        <location evidence="1">Cell projection</location>
    </subcellularLocation>
    <subcellularLocation>
        <location evidence="2">Cytoplasm</location>
    </subcellularLocation>
</comment>
<evidence type="ECO:0000256" key="1">
    <source>
        <dbReference type="ARBA" id="ARBA00004316"/>
    </source>
</evidence>
<reference evidence="8" key="3">
    <citation type="submission" date="2025-09" db="UniProtKB">
        <authorList>
            <consortium name="Ensembl"/>
        </authorList>
    </citation>
    <scope>IDENTIFICATION</scope>
</reference>
<feature type="compositionally biased region" description="Polar residues" evidence="6">
    <location>
        <begin position="1452"/>
        <end position="1464"/>
    </location>
</feature>
<evidence type="ECO:0000256" key="6">
    <source>
        <dbReference type="SAM" id="MobiDB-lite"/>
    </source>
</evidence>
<evidence type="ECO:0000256" key="3">
    <source>
        <dbReference type="ARBA" id="ARBA00022490"/>
    </source>
</evidence>
<feature type="region of interest" description="Disordered" evidence="6">
    <location>
        <begin position="1901"/>
        <end position="1933"/>
    </location>
</feature>
<reference evidence="8 9" key="1">
    <citation type="submission" date="2019-04" db="EMBL/GenBank/DDBJ databases">
        <authorList>
            <consortium name="Wellcome Sanger Institute Data Sharing"/>
        </authorList>
    </citation>
    <scope>NUCLEOTIDE SEQUENCE [LARGE SCALE GENOMIC DNA]</scope>
</reference>
<dbReference type="GO" id="GO:0060041">
    <property type="term" value="P:retina development in camera-type eye"/>
    <property type="evidence" value="ECO:0007669"/>
    <property type="project" value="TreeGrafter"/>
</dbReference>
<feature type="domain" description="Doublecortin" evidence="7">
    <location>
        <begin position="36"/>
        <end position="118"/>
    </location>
</feature>
<keyword evidence="9" id="KW-1185">Reference proteome</keyword>
<feature type="compositionally biased region" description="Basic and acidic residues" evidence="6">
    <location>
        <begin position="1465"/>
        <end position="1485"/>
    </location>
</feature>
<dbReference type="Pfam" id="PF03607">
    <property type="entry name" value="DCX"/>
    <property type="match status" value="2"/>
</dbReference>
<evidence type="ECO:0000256" key="4">
    <source>
        <dbReference type="ARBA" id="ARBA00022737"/>
    </source>
</evidence>
<dbReference type="OrthoDB" id="9895813at2759"/>
<feature type="compositionally biased region" description="Basic and acidic residues" evidence="6">
    <location>
        <begin position="1901"/>
        <end position="1911"/>
    </location>
</feature>
<dbReference type="CDD" id="cd17145">
    <property type="entry name" value="DCX1_RP1"/>
    <property type="match status" value="1"/>
</dbReference>
<protein>
    <recommendedName>
        <fullName evidence="7">Doublecortin domain-containing protein</fullName>
    </recommendedName>
</protein>
<name>A0A8C9V8T7_SCLFO</name>
<keyword evidence="4" id="KW-0677">Repeat</keyword>
<feature type="region of interest" description="Disordered" evidence="6">
    <location>
        <begin position="2063"/>
        <end position="2096"/>
    </location>
</feature>
<dbReference type="SUPFAM" id="SSF89837">
    <property type="entry name" value="Doublecortin (DC)"/>
    <property type="match status" value="2"/>
</dbReference>
<feature type="region of interest" description="Disordered" evidence="6">
    <location>
        <begin position="1414"/>
        <end position="1491"/>
    </location>
</feature>
<dbReference type="PANTHER" id="PTHR23005:SF4">
    <property type="entry name" value="OXYGEN-REGULATED PROTEIN 1"/>
    <property type="match status" value="1"/>
</dbReference>
<feature type="compositionally biased region" description="Basic residues" evidence="6">
    <location>
        <begin position="649"/>
        <end position="660"/>
    </location>
</feature>
<feature type="region of interest" description="Disordered" evidence="6">
    <location>
        <begin position="1838"/>
        <end position="1886"/>
    </location>
</feature>
<evidence type="ECO:0000256" key="5">
    <source>
        <dbReference type="ARBA" id="ARBA00023273"/>
    </source>
</evidence>
<dbReference type="PANTHER" id="PTHR23005">
    <property type="entry name" value="RETINITIS PIGMENTOSA 1 PROTEIN"/>
    <property type="match status" value="1"/>
</dbReference>
<dbReference type="Proteomes" id="UP000694397">
    <property type="component" value="Chromosome 9"/>
</dbReference>
<feature type="region of interest" description="Disordered" evidence="6">
    <location>
        <begin position="648"/>
        <end position="734"/>
    </location>
</feature>
<feature type="domain" description="Doublecortin" evidence="7">
    <location>
        <begin position="149"/>
        <end position="228"/>
    </location>
</feature>
<feature type="compositionally biased region" description="Basic and acidic residues" evidence="6">
    <location>
        <begin position="2070"/>
        <end position="2083"/>
    </location>
</feature>
<dbReference type="SMART" id="SM00537">
    <property type="entry name" value="DCX"/>
    <property type="match status" value="2"/>
</dbReference>
<feature type="region of interest" description="Disordered" evidence="6">
    <location>
        <begin position="1775"/>
        <end position="1795"/>
    </location>
</feature>
<dbReference type="InterPro" id="IPR036572">
    <property type="entry name" value="Doublecortin_dom_sf"/>
</dbReference>
<feature type="compositionally biased region" description="Low complexity" evidence="6">
    <location>
        <begin position="1776"/>
        <end position="1785"/>
    </location>
</feature>
<feature type="region of interest" description="Disordered" evidence="6">
    <location>
        <begin position="1"/>
        <end position="22"/>
    </location>
</feature>
<dbReference type="GO" id="GO:0005930">
    <property type="term" value="C:axoneme"/>
    <property type="evidence" value="ECO:0007669"/>
    <property type="project" value="TreeGrafter"/>
</dbReference>
<dbReference type="Gene3D" id="3.10.20.230">
    <property type="entry name" value="Doublecortin domain"/>
    <property type="match status" value="2"/>
</dbReference>
<dbReference type="Ensembl" id="ENSSFOT00015036973.2">
    <property type="protein sequence ID" value="ENSSFOP00015036579.2"/>
    <property type="gene ID" value="ENSSFOG00015023263.2"/>
</dbReference>
<dbReference type="GO" id="GO:0035556">
    <property type="term" value="P:intracellular signal transduction"/>
    <property type="evidence" value="ECO:0007669"/>
    <property type="project" value="InterPro"/>
</dbReference>
<keyword evidence="3" id="KW-0963">Cytoplasm</keyword>
<evidence type="ECO:0000256" key="2">
    <source>
        <dbReference type="ARBA" id="ARBA00004496"/>
    </source>
</evidence>
<dbReference type="GO" id="GO:0042461">
    <property type="term" value="P:photoreceptor cell development"/>
    <property type="evidence" value="ECO:0007669"/>
    <property type="project" value="TreeGrafter"/>
</dbReference>
<keyword evidence="5" id="KW-0966">Cell projection</keyword>
<dbReference type="GeneTree" id="ENSGT00940000154242"/>
<feature type="compositionally biased region" description="Polar residues" evidence="6">
    <location>
        <begin position="1786"/>
        <end position="1795"/>
    </location>
</feature>
<feature type="compositionally biased region" description="Basic and acidic residues" evidence="6">
    <location>
        <begin position="1433"/>
        <end position="1444"/>
    </location>
</feature>
<evidence type="ECO:0000313" key="9">
    <source>
        <dbReference type="Proteomes" id="UP000694397"/>
    </source>
</evidence>
<feature type="compositionally biased region" description="Basic and acidic residues" evidence="6">
    <location>
        <begin position="711"/>
        <end position="722"/>
    </location>
</feature>
<feature type="compositionally biased region" description="Low complexity" evidence="6">
    <location>
        <begin position="1"/>
        <end position="14"/>
    </location>
</feature>
<sequence>MSDNGPQNPPQQDQLSGSGRTAVSRHPYLKDSIASKRVSFYKSGDPQFNALRMVINSRTFRTFDALLDSLSKKVPLPFGVRNITTPRGVHAIRTLEELEDGKSYICSDQKKVKPFDLEMASRKLPPWYNARPVSARRRVIQLAPVRTPKKLTIFRNGDPGRRHTVILQRKTMPTFESLLDYVSELLQFHVKKLHTPDGRRVDGLPALILCSGVVVAVGREHFKPANYDIQKPSSMTRLSAIYNPMKPNRLQLMNRSLYDFPKNPVGSLETGTNNFLGSMEAETCTENAGEDNTTTMHPDDDIEKSFRINQDGSMTVEMKVRLTIKEEEIVHWTTTLSRTSVANQLKAGCDPETSPSADTPESSVMLFKDSDKELETNGYESKKESDLSQKENWDPYAEETYDAYCTDVGQLCLKRVKTPGVRSVHRRQASVESVKNISETEVGEGIVGTYAYVEENRNGEVTEEYCMVRQHSSRPIPKPRKFGSVEVNNNGTQPGFKSSSIAEVLQIKDNGEEISETMLYISEEQSYDENFFANTQFRVRSRSMYGTLYGQQSSSDTICGFSSDESEVELHRPYTASEFIAVRKADSLSLPLDVTIPPLIQRTKVTSLTNMSTNYPSKITAKDKTFSELGLNKAKDILTVHMINPDRKAKTRKLKTKKKSVPLSKSSDKKRKVSSTDVLKTSTKVKNDISGRTASGKRVELSRIKNTQQMSERKQMKEENENGKGMTSHPSLSENTCTLTVENSICLEKELNLAPEKPENPFNINTKETLVSMNKNVLDVLPPFELMHIRKPPMRQKSVLEEWRHRETLQISESISMPDLHSSSVNKYIEHWLEKIPPEKYLDKEMHAEVNVEPKLVLQQGRESKKSPQESDMNKVHEMTDREEHIIYKENRTKESEPHIPTAEKQGATEMKTHGISDMYQATMEKALTSTMTEQPDMKSVLEQLCQSIQAIRQNSQNRHPSCLEKSNSLPDLSPHVTSTFGSYSKMLRAFLFIMNAREDIYNLNKGDTITKNASCTEALKMMEALKKIASIEDANELKANLTELQRSMSSQLMQNWRSFQEFGEKAQNQILLSSNSDAELTFEPQPEESNNMEEQPLDMQNLLEQLGVSEKFKEKLSSLVNEITSDVTDELSEKSEEVDFITESFTNGDINDNPELIVNEAASFTKSKLIDDPLNGFDEDTSSDHGIVVNVEISEDSFTGPQTGSHKEASDTRLNYEISHAKQQASCAEKRASYVKERSSCFEDDSIFTEKQDSNTEANYTEEATYTEDQDDYSQEGTVSADEQHSCAEEGVCLDQSCCVKEAIGTEEMASHSQKDVIQKEEQTNNVNDRTTNTEKHMLCEDREVLRSEDEQSFSEVNAIYSESQDFHLEHETNSVEEQGSCSEQDTIYTEQQTHFVENTTANVTSLAKETIQESTLEDSKAIDEDQSGTSRENKASWVKEQESSLEEGVSRQNQGITVQDQHSCSENKDSYTEEQTYYKEEQGSCKQGGKSYVGLEDNYEERQYGLELREDCLTKVMAGYPEHQMGNTENVDSCMDGANSCVMKAASIHEQMGSDNEMQQSSAEQTLVLKEATEKLSCCDNKWMVCRKEETNWRCKNRNEMPKLHRSTEDWASSEGQLAGSEEEMDNYEEPSYTEKQLSFDEKQGVNAEGSFSNQNSQAEEEISLGNKGTDEATQVSYVESCASNVKDCVTQFHHMQEKVHFATDRDSILQVDVPNILVANVAHLSKEQTKMQEYIKGASKVFAKYKKNANELHSCTKDPERVIDYKKHHNNRVSHLSHSSHSTETLQNLADSQNPLSSSLAFSYESSGSLKKDHEGARIKMIKEMFLAKSNFDQYGHRQLPSPNSSDQSDNRPETSDSGGCKSQMSMDMSTESGEDDPGRQSIVKGYVRRTIEKLYGKSDASDKENTSKRTLSPLKGRHKDSPGNNSVSSLISGFQETKTKVLTDLSYFNATSACDVSNEDPQSIALNAPADLSSEVQFDKGCWLLKDNQLEPKPSGLPRVIDIKTKDNRKEIVSDDVPYSHFGSHHCPLEVISSSDLEDLTRPSVPKCTYLNLPNGCDSDPFQDDLSNKRKDDTIKDPKPPPATEVPKSCGERNGILPLAPMDFKMPDNKVHPIEGPSTAQAITTQPSRAPGSIPRPVYEQDSLEMLHLICGEHCPILYKLLKRFQHIRGA</sequence>
<dbReference type="FunFam" id="3.10.20.230:FF:000006">
    <property type="entry name" value="Oxygen-regulated protein 1"/>
    <property type="match status" value="1"/>
</dbReference>
<accession>A0A8C9V8T7</accession>
<evidence type="ECO:0000259" key="7">
    <source>
        <dbReference type="PROSITE" id="PS50309"/>
    </source>
</evidence>
<reference evidence="8" key="2">
    <citation type="submission" date="2025-08" db="UniProtKB">
        <authorList>
            <consortium name="Ensembl"/>
        </authorList>
    </citation>
    <scope>IDENTIFICATION</scope>
</reference>
<dbReference type="GO" id="GO:0035082">
    <property type="term" value="P:axoneme assembly"/>
    <property type="evidence" value="ECO:0007669"/>
    <property type="project" value="TreeGrafter"/>
</dbReference>
<evidence type="ECO:0000313" key="8">
    <source>
        <dbReference type="Ensembl" id="ENSSFOP00015036579.2"/>
    </source>
</evidence>
<gene>
    <name evidence="8" type="primary">LOC108931932</name>
</gene>
<organism evidence="8 9">
    <name type="scientific">Scleropages formosus</name>
    <name type="common">Asian bonytongue</name>
    <name type="synonym">Osteoglossum formosum</name>
    <dbReference type="NCBI Taxonomy" id="113540"/>
    <lineage>
        <taxon>Eukaryota</taxon>
        <taxon>Metazoa</taxon>
        <taxon>Chordata</taxon>
        <taxon>Craniata</taxon>
        <taxon>Vertebrata</taxon>
        <taxon>Euteleostomi</taxon>
        <taxon>Actinopterygii</taxon>
        <taxon>Neopterygii</taxon>
        <taxon>Teleostei</taxon>
        <taxon>Osteoglossocephala</taxon>
        <taxon>Osteoglossomorpha</taxon>
        <taxon>Osteoglossiformes</taxon>
        <taxon>Osteoglossidae</taxon>
        <taxon>Scleropages</taxon>
    </lineage>
</organism>
<dbReference type="GO" id="GO:0043005">
    <property type="term" value="C:neuron projection"/>
    <property type="evidence" value="ECO:0007669"/>
    <property type="project" value="UniProtKB-ARBA"/>
</dbReference>
<proteinExistence type="predicted"/>